<reference evidence="6" key="1">
    <citation type="submission" date="2025-08" db="UniProtKB">
        <authorList>
            <consortium name="RefSeq"/>
        </authorList>
    </citation>
    <scope>IDENTIFICATION</scope>
    <source>
        <tissue evidence="6">Spleen</tissue>
    </source>
</reference>
<dbReference type="SUPFAM" id="SSF52151">
    <property type="entry name" value="FabD/lysophospholipase-like"/>
    <property type="match status" value="1"/>
</dbReference>
<keyword evidence="1 2" id="KW-0443">Lipid metabolism</keyword>
<keyword evidence="3" id="KW-1133">Transmembrane helix</keyword>
<dbReference type="InterPro" id="IPR002641">
    <property type="entry name" value="PNPLA_dom"/>
</dbReference>
<feature type="transmembrane region" description="Helical" evidence="3">
    <location>
        <begin position="7"/>
        <end position="25"/>
    </location>
</feature>
<dbReference type="Proteomes" id="UP000504623">
    <property type="component" value="Unplaced"/>
</dbReference>
<keyword evidence="2" id="KW-0378">Hydrolase</keyword>
<feature type="active site" description="Nucleophile" evidence="2">
    <location>
        <position position="48"/>
    </location>
</feature>
<feature type="active site" description="Proton acceptor" evidence="2">
    <location>
        <position position="166"/>
    </location>
</feature>
<organism evidence="5 6">
    <name type="scientific">Chrysochloris asiatica</name>
    <name type="common">Cape golden mole</name>
    <dbReference type="NCBI Taxonomy" id="185453"/>
    <lineage>
        <taxon>Eukaryota</taxon>
        <taxon>Metazoa</taxon>
        <taxon>Chordata</taxon>
        <taxon>Craniata</taxon>
        <taxon>Vertebrata</taxon>
        <taxon>Euteleostomi</taxon>
        <taxon>Mammalia</taxon>
        <taxon>Eutheria</taxon>
        <taxon>Afrotheria</taxon>
        <taxon>Chrysochloridae</taxon>
        <taxon>Chrysochlorinae</taxon>
        <taxon>Chrysochloris</taxon>
    </lineage>
</organism>
<evidence type="ECO:0000256" key="2">
    <source>
        <dbReference type="PROSITE-ProRule" id="PRU01161"/>
    </source>
</evidence>
<dbReference type="GO" id="GO:0019433">
    <property type="term" value="P:triglyceride catabolic process"/>
    <property type="evidence" value="ECO:0007669"/>
    <property type="project" value="TreeGrafter"/>
</dbReference>
<evidence type="ECO:0000313" key="6">
    <source>
        <dbReference type="RefSeq" id="XP_006866964.1"/>
    </source>
</evidence>
<dbReference type="AlphaFoldDB" id="A0A9B0TSP7"/>
<dbReference type="OrthoDB" id="197155at2759"/>
<dbReference type="GO" id="GO:0016020">
    <property type="term" value="C:membrane"/>
    <property type="evidence" value="ECO:0007669"/>
    <property type="project" value="TreeGrafter"/>
</dbReference>
<keyword evidence="3" id="KW-0812">Transmembrane</keyword>
<dbReference type="InterPro" id="IPR033562">
    <property type="entry name" value="PLPL"/>
</dbReference>
<dbReference type="InterPro" id="IPR016035">
    <property type="entry name" value="Acyl_Trfase/lysoPLipase"/>
</dbReference>
<feature type="domain" description="PNPLA" evidence="4">
    <location>
        <begin position="11"/>
        <end position="179"/>
    </location>
</feature>
<feature type="short sequence motif" description="GXSXG" evidence="2">
    <location>
        <begin position="46"/>
        <end position="50"/>
    </location>
</feature>
<dbReference type="GO" id="GO:0005811">
    <property type="term" value="C:lipid droplet"/>
    <property type="evidence" value="ECO:0007669"/>
    <property type="project" value="TreeGrafter"/>
</dbReference>
<dbReference type="GO" id="GO:0004806">
    <property type="term" value="F:triacylglycerol lipase activity"/>
    <property type="evidence" value="ECO:0007669"/>
    <property type="project" value="TreeGrafter"/>
</dbReference>
<feature type="short sequence motif" description="DGA/G" evidence="2">
    <location>
        <begin position="166"/>
        <end position="168"/>
    </location>
</feature>
<accession>A0A9B0TSP7</accession>
<evidence type="ECO:0000259" key="4">
    <source>
        <dbReference type="PROSITE" id="PS51635"/>
    </source>
</evidence>
<evidence type="ECO:0000256" key="1">
    <source>
        <dbReference type="ARBA" id="ARBA00023098"/>
    </source>
</evidence>
<dbReference type="Pfam" id="PF01734">
    <property type="entry name" value="Patatin"/>
    <property type="match status" value="1"/>
</dbReference>
<dbReference type="PANTHER" id="PTHR12406:SF4">
    <property type="entry name" value="PATATIN-LIKE PHOSPHOLIPASE DOMAIN-CONTAINING PROTEIN 5"/>
    <property type="match status" value="1"/>
</dbReference>
<evidence type="ECO:0000313" key="5">
    <source>
        <dbReference type="Proteomes" id="UP000504623"/>
    </source>
</evidence>
<protein>
    <submittedName>
        <fullName evidence="6">Patatin-like phospholipase domain-containing protein 5-like</fullName>
    </submittedName>
</protein>
<dbReference type="PANTHER" id="PTHR12406">
    <property type="entry name" value="CALCIUM-INDEPENDENT PHOSPHOLIPASE A2 IPLA2 -RELATED"/>
    <property type="match status" value="1"/>
</dbReference>
<dbReference type="GeneID" id="102813306"/>
<proteinExistence type="predicted"/>
<keyword evidence="3" id="KW-0472">Membrane</keyword>
<gene>
    <name evidence="6" type="primary">LOC102813306</name>
</gene>
<dbReference type="Gene3D" id="3.40.1090.10">
    <property type="entry name" value="Cytosolic phospholipase A2 catalytic domain"/>
    <property type="match status" value="2"/>
</dbReference>
<name>A0A9B0TSP7_CHRAS</name>
<keyword evidence="2" id="KW-0442">Lipid degradation</keyword>
<evidence type="ECO:0000256" key="3">
    <source>
        <dbReference type="SAM" id="Phobius"/>
    </source>
</evidence>
<dbReference type="GO" id="GO:0005737">
    <property type="term" value="C:cytoplasm"/>
    <property type="evidence" value="ECO:0007669"/>
    <property type="project" value="TreeGrafter"/>
</dbReference>
<dbReference type="GO" id="GO:0055088">
    <property type="term" value="P:lipid homeostasis"/>
    <property type="evidence" value="ECO:0007669"/>
    <property type="project" value="TreeGrafter"/>
</dbReference>
<sequence length="398" mass="44455">MDFKRDGNWNISFAGAGFLSLYYVGMTQCLQEHAPRLLLGTKRFYGTSSGALHAVFLICGMSADFCSCTLELSKVVNRLRLGILHPAYTPMDHFKQKMQSCLPDNIHILASQRLGISLTRLSDGKNVIVTNFTSRDELIQAMVCAIFLPVYSGVIPPEFRGKRYIDGALSNNLLFKNDKSTITVSPFPGKQDICPQIQLVHTHDLNIFKICNKKLFMAYLALVPPSVEVVADICRQGYLDTLRYLEKQGLTKKPILCSLTSKAPPSPAEGAQDSGCNQEGKAGLTLNWAVPNVLVKDVPNFEQLSPALEAALRKACMRKPGLWAHFWQSGSGKVLTYLLLPCTFPVEYVYFQSKRVVAWLPDAPADLRWMQGQLRSLAHVLYSRTKTQLLRAVSFKFQ</sequence>
<comment type="caution">
    <text evidence="2">Lacks conserved residue(s) required for the propagation of feature annotation.</text>
</comment>
<keyword evidence="5" id="KW-1185">Reference proteome</keyword>
<dbReference type="PROSITE" id="PS51635">
    <property type="entry name" value="PNPLA"/>
    <property type="match status" value="1"/>
</dbReference>
<dbReference type="RefSeq" id="XP_006866964.1">
    <property type="nucleotide sequence ID" value="XM_006866902.1"/>
</dbReference>